<evidence type="ECO:0000256" key="1">
    <source>
        <dbReference type="SAM" id="MobiDB-lite"/>
    </source>
</evidence>
<keyword evidence="4" id="KW-1185">Reference proteome</keyword>
<feature type="compositionally biased region" description="Basic residues" evidence="1">
    <location>
        <begin position="239"/>
        <end position="248"/>
    </location>
</feature>
<dbReference type="InterPro" id="IPR006880">
    <property type="entry name" value="INO80B_C"/>
</dbReference>
<feature type="region of interest" description="Disordered" evidence="1">
    <location>
        <begin position="1"/>
        <end position="261"/>
    </location>
</feature>
<feature type="compositionally biased region" description="Acidic residues" evidence="1">
    <location>
        <begin position="26"/>
        <end position="46"/>
    </location>
</feature>
<accession>A0A0C9MY39</accession>
<gene>
    <name evidence="3" type="ORF">MAM1_0210c08056</name>
</gene>
<feature type="compositionally biased region" description="Basic and acidic residues" evidence="1">
    <location>
        <begin position="204"/>
        <end position="217"/>
    </location>
</feature>
<evidence type="ECO:0000313" key="4">
    <source>
        <dbReference type="Proteomes" id="UP000053815"/>
    </source>
</evidence>
<evidence type="ECO:0000259" key="2">
    <source>
        <dbReference type="SMART" id="SM01406"/>
    </source>
</evidence>
<dbReference type="Proteomes" id="UP000053815">
    <property type="component" value="Unassembled WGS sequence"/>
</dbReference>
<evidence type="ECO:0000313" key="3">
    <source>
        <dbReference type="EMBL" id="GAN08542.1"/>
    </source>
</evidence>
<protein>
    <recommendedName>
        <fullName evidence="2">INO80 complex subunit B-like conserved region domain-containing protein</fullName>
    </recommendedName>
</protein>
<dbReference type="EMBL" id="DF836499">
    <property type="protein sequence ID" value="GAN08542.1"/>
    <property type="molecule type" value="Genomic_DNA"/>
</dbReference>
<dbReference type="SMART" id="SM01406">
    <property type="entry name" value="PAPA-1"/>
    <property type="match status" value="1"/>
</dbReference>
<dbReference type="OrthoDB" id="2021186at2759"/>
<dbReference type="InterPro" id="IPR029523">
    <property type="entry name" value="INO80B/Ies2"/>
</dbReference>
<proteinExistence type="predicted"/>
<feature type="domain" description="INO80 complex subunit B-like conserved region" evidence="2">
    <location>
        <begin position="208"/>
        <end position="290"/>
    </location>
</feature>
<feature type="compositionally biased region" description="Acidic residues" evidence="1">
    <location>
        <begin position="70"/>
        <end position="123"/>
    </location>
</feature>
<dbReference type="AlphaFoldDB" id="A0A0C9MY39"/>
<dbReference type="GO" id="GO:0006338">
    <property type="term" value="P:chromatin remodeling"/>
    <property type="evidence" value="ECO:0007669"/>
    <property type="project" value="InterPro"/>
</dbReference>
<dbReference type="CDD" id="cd23021">
    <property type="entry name" value="zf-HIT_IN80B"/>
    <property type="match status" value="1"/>
</dbReference>
<feature type="compositionally biased region" description="Low complexity" evidence="1">
    <location>
        <begin position="9"/>
        <end position="25"/>
    </location>
</feature>
<dbReference type="GO" id="GO:0031011">
    <property type="term" value="C:Ino80 complex"/>
    <property type="evidence" value="ECO:0007669"/>
    <property type="project" value="InterPro"/>
</dbReference>
<reference evidence="3" key="1">
    <citation type="submission" date="2014-09" db="EMBL/GenBank/DDBJ databases">
        <title>Draft genome sequence of an oleaginous Mucoromycotina fungus Mucor ambiguus NBRC6742.</title>
        <authorList>
            <person name="Takeda I."/>
            <person name="Yamane N."/>
            <person name="Morita T."/>
            <person name="Tamano K."/>
            <person name="Machida M."/>
            <person name="Baker S."/>
            <person name="Koike H."/>
        </authorList>
    </citation>
    <scope>NUCLEOTIDE SEQUENCE</scope>
    <source>
        <strain evidence="3">NBRC 6742</strain>
    </source>
</reference>
<feature type="compositionally biased region" description="Basic and acidic residues" evidence="1">
    <location>
        <begin position="249"/>
        <end position="261"/>
    </location>
</feature>
<name>A0A0C9MY39_9FUNG</name>
<organism evidence="3">
    <name type="scientific">Mucor ambiguus</name>
    <dbReference type="NCBI Taxonomy" id="91626"/>
    <lineage>
        <taxon>Eukaryota</taxon>
        <taxon>Fungi</taxon>
        <taxon>Fungi incertae sedis</taxon>
        <taxon>Mucoromycota</taxon>
        <taxon>Mucoromycotina</taxon>
        <taxon>Mucoromycetes</taxon>
        <taxon>Mucorales</taxon>
        <taxon>Mucorineae</taxon>
        <taxon>Mucoraceae</taxon>
        <taxon>Mucor</taxon>
    </lineage>
</organism>
<dbReference type="PANTHER" id="PTHR21561">
    <property type="entry name" value="INO80 COMPLEX SUBUNIT B"/>
    <property type="match status" value="1"/>
</dbReference>
<dbReference type="PANTHER" id="PTHR21561:SF12">
    <property type="entry name" value="INO80 COMPLEX SUBUNIT B"/>
    <property type="match status" value="1"/>
</dbReference>
<sequence length="346" mass="39628">MRPTRKAAAKAAAAVARPISPSPISSEEELEQDEMQDYPSDLDEMLAGENEVFSSEEDLDEPAKSNQFDQDMDSLSEQEEDMDDDVDMQEDTMDQEDEDEDEDEEEEEEEEEEEDQDDDEDEQMPVRKAPPQAASRSNNNGSNKRKKPAIPESDEDEEAIFSDDDGTEILRNKPMTKRQRAKVNQEIPEEYLELPMDTGKKKHLTQEEEQLKRSEVARRRKNQSIQRAEKDKADTINRLLKKQASKSKRIIDDAEDKETPHEKLMRLEDPNRIRYTNTAEGSRLNIPRVFSVEQIFGSNVTATSSPPYPSPKTCQVDGCSKNRKYTAKKSGKFVCSLEHYKVVEAN</sequence>
<dbReference type="Pfam" id="PF04795">
    <property type="entry name" value="PAPA-1"/>
    <property type="match status" value="1"/>
</dbReference>
<dbReference type="STRING" id="91626.A0A0C9MY39"/>
<feature type="compositionally biased region" description="Acidic residues" evidence="1">
    <location>
        <begin position="152"/>
        <end position="167"/>
    </location>
</feature>